<comment type="function">
    <text evidence="8">Stabilizes TBP binding to an archaeal box-A promoter. Also responsible for recruiting RNA polymerase II to the pre-initiation complex (DNA-TBP-TFIIB).</text>
</comment>
<dbReference type="SUPFAM" id="SSF57783">
    <property type="entry name" value="Zinc beta-ribbon"/>
    <property type="match status" value="1"/>
</dbReference>
<keyword evidence="4 9" id="KW-0863">Zinc-finger</keyword>
<dbReference type="InterPro" id="IPR013137">
    <property type="entry name" value="Znf_TFIIB"/>
</dbReference>
<dbReference type="GO" id="GO:0097550">
    <property type="term" value="C:transcription preinitiation complex"/>
    <property type="evidence" value="ECO:0007669"/>
    <property type="project" value="TreeGrafter"/>
</dbReference>
<dbReference type="GO" id="GO:0070897">
    <property type="term" value="P:transcription preinitiation complex assembly"/>
    <property type="evidence" value="ECO:0007669"/>
    <property type="project" value="InterPro"/>
</dbReference>
<dbReference type="GO" id="GO:0017025">
    <property type="term" value="F:TBP-class protein binding"/>
    <property type="evidence" value="ECO:0007669"/>
    <property type="project" value="InterPro"/>
</dbReference>
<evidence type="ECO:0000313" key="13">
    <source>
        <dbReference type="Proteomes" id="UP000282322"/>
    </source>
</evidence>
<feature type="domain" description="TFIIB-type" evidence="11">
    <location>
        <begin position="27"/>
        <end position="58"/>
    </location>
</feature>
<dbReference type="PANTHER" id="PTHR11618:SF13">
    <property type="entry name" value="TRANSCRIPTION INITIATION FACTOR IIB"/>
    <property type="match status" value="1"/>
</dbReference>
<dbReference type="Proteomes" id="UP000282322">
    <property type="component" value="Unassembled WGS sequence"/>
</dbReference>
<dbReference type="RefSeq" id="WP_124955776.1">
    <property type="nucleotide sequence ID" value="NZ_RRCH01000030.1"/>
</dbReference>
<evidence type="ECO:0000256" key="7">
    <source>
        <dbReference type="ARBA" id="ARBA00023163"/>
    </source>
</evidence>
<dbReference type="Pfam" id="PF00382">
    <property type="entry name" value="TFIIB"/>
    <property type="match status" value="2"/>
</dbReference>
<dbReference type="GO" id="GO:0003700">
    <property type="term" value="F:DNA-binding transcription factor activity"/>
    <property type="evidence" value="ECO:0007669"/>
    <property type="project" value="UniProtKB-UniRule"/>
</dbReference>
<dbReference type="Pfam" id="PF08271">
    <property type="entry name" value="Zn_Ribbon_TF"/>
    <property type="match status" value="1"/>
</dbReference>
<dbReference type="InterPro" id="IPR013763">
    <property type="entry name" value="Cyclin-like_dom"/>
</dbReference>
<evidence type="ECO:0000259" key="11">
    <source>
        <dbReference type="PROSITE" id="PS51134"/>
    </source>
</evidence>
<keyword evidence="7 8" id="KW-0804">Transcription</keyword>
<keyword evidence="6 8" id="KW-0805">Transcription regulation</keyword>
<protein>
    <recommendedName>
        <fullName evidence="8">Transcription initiation factor IIB</fullName>
        <shortName evidence="8">TFIIB</shortName>
    </recommendedName>
</protein>
<accession>A0A3P3R6E6</accession>
<evidence type="ECO:0000256" key="10">
    <source>
        <dbReference type="SAM" id="MobiDB-lite"/>
    </source>
</evidence>
<dbReference type="FunFam" id="1.10.472.170:FF:000001">
    <property type="entry name" value="Transcription initiation factor IIB"/>
    <property type="match status" value="1"/>
</dbReference>
<keyword evidence="3 8" id="KW-0677">Repeat</keyword>
<feature type="binding site" evidence="8">
    <location>
        <position position="50"/>
    </location>
    <ligand>
        <name>Zn(2+)</name>
        <dbReference type="ChEBI" id="CHEBI:29105"/>
    </ligand>
</feature>
<dbReference type="PROSITE" id="PS51134">
    <property type="entry name" value="ZF_TFIIB"/>
    <property type="match status" value="1"/>
</dbReference>
<name>A0A3P3R6E6_9EURY</name>
<feature type="region of interest" description="Disordered" evidence="10">
    <location>
        <begin position="1"/>
        <end position="31"/>
    </location>
</feature>
<dbReference type="PANTHER" id="PTHR11618">
    <property type="entry name" value="TRANSCRIPTION INITIATION FACTOR IIB-RELATED"/>
    <property type="match status" value="1"/>
</dbReference>
<evidence type="ECO:0000256" key="8">
    <source>
        <dbReference type="HAMAP-Rule" id="MF_00383"/>
    </source>
</evidence>
<dbReference type="InterPro" id="IPR000812">
    <property type="entry name" value="TFIIB"/>
</dbReference>
<keyword evidence="2 8" id="KW-0479">Metal-binding</keyword>
<dbReference type="PRINTS" id="PR00685">
    <property type="entry name" value="TIFACTORIIB"/>
</dbReference>
<dbReference type="InterPro" id="IPR023484">
    <property type="entry name" value="TFIIB_arc"/>
</dbReference>
<reference evidence="12 13" key="1">
    <citation type="submission" date="2018-11" db="EMBL/GenBank/DDBJ databases">
        <title>Taxonoimc description of Halomarina strain SPP-AMP-1.</title>
        <authorList>
            <person name="Pal Y."/>
            <person name="Srinivasana K."/>
            <person name="Verma A."/>
            <person name="Kumar P."/>
        </authorList>
    </citation>
    <scope>NUCLEOTIDE SEQUENCE [LARGE SCALE GENOMIC DNA]</scope>
    <source>
        <strain evidence="12 13">SPP-AMP-1</strain>
    </source>
</reference>
<evidence type="ECO:0000256" key="4">
    <source>
        <dbReference type="ARBA" id="ARBA00022771"/>
    </source>
</evidence>
<dbReference type="Gene3D" id="1.10.472.170">
    <property type="match status" value="1"/>
</dbReference>
<evidence type="ECO:0000256" key="6">
    <source>
        <dbReference type="ARBA" id="ARBA00023015"/>
    </source>
</evidence>
<feature type="binding site" evidence="8">
    <location>
        <position position="35"/>
    </location>
    <ligand>
        <name>Zn(2+)</name>
        <dbReference type="ChEBI" id="CHEBI:29105"/>
    </ligand>
</feature>
<gene>
    <name evidence="8" type="primary">tfb</name>
    <name evidence="12" type="ORF">EIK79_14110</name>
</gene>
<dbReference type="SUPFAM" id="SSF47954">
    <property type="entry name" value="Cyclin-like"/>
    <property type="match status" value="2"/>
</dbReference>
<feature type="repeat" description="1" evidence="8">
    <location>
        <begin position="144"/>
        <end position="227"/>
    </location>
</feature>
<proteinExistence type="inferred from homology"/>
<dbReference type="OrthoDB" id="7429at2157"/>
<evidence type="ECO:0000256" key="5">
    <source>
        <dbReference type="ARBA" id="ARBA00022833"/>
    </source>
</evidence>
<keyword evidence="13" id="KW-1185">Reference proteome</keyword>
<evidence type="ECO:0000256" key="9">
    <source>
        <dbReference type="PROSITE-ProRule" id="PRU00469"/>
    </source>
</evidence>
<keyword evidence="5 8" id="KW-0862">Zinc</keyword>
<evidence type="ECO:0000256" key="3">
    <source>
        <dbReference type="ARBA" id="ARBA00022737"/>
    </source>
</evidence>
<dbReference type="EMBL" id="RRCH01000030">
    <property type="protein sequence ID" value="RRJ29042.1"/>
    <property type="molecule type" value="Genomic_DNA"/>
</dbReference>
<feature type="binding site" evidence="8">
    <location>
        <position position="53"/>
    </location>
    <ligand>
        <name>Zn(2+)</name>
        <dbReference type="ChEBI" id="CHEBI:29105"/>
    </ligand>
</feature>
<feature type="binding site" evidence="8">
    <location>
        <position position="32"/>
    </location>
    <ligand>
        <name>Zn(2+)</name>
        <dbReference type="ChEBI" id="CHEBI:29105"/>
    </ligand>
</feature>
<comment type="similarity">
    <text evidence="1 8">Belongs to the TFIIB family.</text>
</comment>
<dbReference type="SMART" id="SM00385">
    <property type="entry name" value="CYCLIN"/>
    <property type="match status" value="2"/>
</dbReference>
<evidence type="ECO:0000256" key="1">
    <source>
        <dbReference type="ARBA" id="ARBA00010857"/>
    </source>
</evidence>
<dbReference type="InterPro" id="IPR036915">
    <property type="entry name" value="Cyclin-like_sf"/>
</dbReference>
<dbReference type="InterPro" id="IPR013150">
    <property type="entry name" value="TFIIB_cyclin"/>
</dbReference>
<feature type="repeat" description="2" evidence="8">
    <location>
        <begin position="238"/>
        <end position="319"/>
    </location>
</feature>
<dbReference type="HAMAP" id="MF_00383">
    <property type="entry name" value="TF2B_arch"/>
    <property type="match status" value="1"/>
</dbReference>
<evidence type="ECO:0000313" key="12">
    <source>
        <dbReference type="EMBL" id="RRJ29042.1"/>
    </source>
</evidence>
<evidence type="ECO:0000256" key="2">
    <source>
        <dbReference type="ARBA" id="ARBA00022723"/>
    </source>
</evidence>
<dbReference type="GO" id="GO:0008270">
    <property type="term" value="F:zinc ion binding"/>
    <property type="evidence" value="ECO:0007669"/>
    <property type="project" value="UniProtKB-UniRule"/>
</dbReference>
<comment type="caution">
    <text evidence="12">The sequence shown here is derived from an EMBL/GenBank/DDBJ whole genome shotgun (WGS) entry which is preliminary data.</text>
</comment>
<dbReference type="Gene3D" id="1.10.472.10">
    <property type="entry name" value="Cyclin-like"/>
    <property type="match status" value="1"/>
</dbReference>
<dbReference type="AlphaFoldDB" id="A0A3P3R6E6"/>
<sequence>MNNVTSYKRADVSTADTATPEREHSQSDRTVCPECNGSLVEDSEHGELVCQDCGLVIESDEIDRGPEWRAFDTQEKDEKSRVGAPTTNMLHDKGLSTTIDWQDTDAYGTALSSRQRQKVQRLRTWNTRVQAGDAHERNLKQALGEIERMASALGLPETVRETASVIYRRALSEGHLQGRSIEGVATAALYAAGRQANTPRTLDEVAAVSRVEALRFKRAYRHLVQALELEIAPARPTSYLPRFASELQASNETERQARDLLDAAHRKGVHSGKNPVGLAAAALYAAGLLTDADLTQQQISDVADVSAVTIRKRYRELLRAGYDNAPDLEDASD</sequence>
<organism evidence="12 13">
    <name type="scientific">Halocatena pleomorpha</name>
    <dbReference type="NCBI Taxonomy" id="1785090"/>
    <lineage>
        <taxon>Archaea</taxon>
        <taxon>Methanobacteriati</taxon>
        <taxon>Methanobacteriota</taxon>
        <taxon>Stenosarchaea group</taxon>
        <taxon>Halobacteria</taxon>
        <taxon>Halobacteriales</taxon>
        <taxon>Natronomonadaceae</taxon>
        <taxon>Halocatena</taxon>
    </lineage>
</organism>